<comment type="caution">
    <text evidence="4">The sequence shown here is derived from an EMBL/GenBank/DDBJ whole genome shotgun (WGS) entry which is preliminary data.</text>
</comment>
<dbReference type="GO" id="GO:0005524">
    <property type="term" value="F:ATP binding"/>
    <property type="evidence" value="ECO:0007669"/>
    <property type="project" value="UniProtKB-KW"/>
</dbReference>
<dbReference type="AlphaFoldDB" id="A0A1L9P135"/>
<organism evidence="4 5">
    <name type="scientific">Planktotalea frisia</name>
    <dbReference type="NCBI Taxonomy" id="696762"/>
    <lineage>
        <taxon>Bacteria</taxon>
        <taxon>Pseudomonadati</taxon>
        <taxon>Pseudomonadota</taxon>
        <taxon>Alphaproteobacteria</taxon>
        <taxon>Rhodobacterales</taxon>
        <taxon>Paracoccaceae</taxon>
        <taxon>Planktotalea</taxon>
    </lineage>
</organism>
<evidence type="ECO:0000313" key="5">
    <source>
        <dbReference type="Proteomes" id="UP000184514"/>
    </source>
</evidence>
<dbReference type="STRING" id="696762.PFRI_05370"/>
<accession>A0A1L9P135</accession>
<keyword evidence="2" id="KW-0547">Nucleotide-binding</keyword>
<evidence type="ECO:0000256" key="2">
    <source>
        <dbReference type="ARBA" id="ARBA00022741"/>
    </source>
</evidence>
<evidence type="ECO:0000256" key="3">
    <source>
        <dbReference type="ARBA" id="ARBA00022840"/>
    </source>
</evidence>
<dbReference type="OrthoDB" id="9807934at2"/>
<sequence length="417" mass="45230">MAQHQQVLAVDFGTSNSAVGICRDGQAHILEMEAGQQTLPTALFFDYEEKVVNFGSAAEQALFEGAWGRYMRALKSLLGTPLIRESSIFLGKRMSYIDIVAKFLAELKERAELASGVRYNSVLSGRPVRFHADPKRDAQAQTDLTECYEKAGFKQIHFMNEPEAAARAQAHVLSAGDLGLVIDIGGGTSDFTLFRNASNTEIEIIHSEGLRLGGTDFDRLLSFEHIMPLLGKGSPIRHAFGSETHLAPNGIFADLATWQKIPFLYAPDTRRAAKDLLQYAVEPDKLARLDRVLTDERGHDLAFAVEAAKIELNTKPVASVDIKLDPLEKGLIAPLYALALAHSLQLCAEQIAQTALRCTDQAGHTPSDVTHLILVGGSSLMQVVQTAVSGAFPKAQTHHGAALTGIIEGLALATQEH</sequence>
<keyword evidence="3" id="KW-0067">ATP-binding</keyword>
<dbReference type="EMBL" id="MLCB01000045">
    <property type="protein sequence ID" value="OJI95201.1"/>
    <property type="molecule type" value="Genomic_DNA"/>
</dbReference>
<reference evidence="4 5" key="1">
    <citation type="submission" date="2016-10" db="EMBL/GenBank/DDBJ databases">
        <title>Genome sequence of Planktotalea frisia SH6-1.</title>
        <authorList>
            <person name="Poehlein A."/>
            <person name="Bakenhus I."/>
            <person name="Voget S."/>
            <person name="Brinkhoff T."/>
            <person name="Simon M."/>
        </authorList>
    </citation>
    <scope>NUCLEOTIDE SEQUENCE [LARGE SCALE GENOMIC DNA]</scope>
    <source>
        <strain evidence="4 5">SH6-1</strain>
    </source>
</reference>
<dbReference type="Gene3D" id="3.30.420.40">
    <property type="match status" value="3"/>
</dbReference>
<dbReference type="InterPro" id="IPR018181">
    <property type="entry name" value="Heat_shock_70_CS"/>
</dbReference>
<dbReference type="InterPro" id="IPR013126">
    <property type="entry name" value="Hsp_70_fam"/>
</dbReference>
<evidence type="ECO:0000256" key="1">
    <source>
        <dbReference type="ARBA" id="ARBA00007381"/>
    </source>
</evidence>
<dbReference type="Gene3D" id="3.90.640.10">
    <property type="entry name" value="Actin, Chain A, domain 4"/>
    <property type="match status" value="2"/>
</dbReference>
<gene>
    <name evidence="4" type="primary">dnaK_1</name>
    <name evidence="4" type="ORF">PFRI_05370</name>
</gene>
<dbReference type="RefSeq" id="WP_072629217.1">
    <property type="nucleotide sequence ID" value="NZ_MLCB01000045.1"/>
</dbReference>
<dbReference type="InterPro" id="IPR043129">
    <property type="entry name" value="ATPase_NBD"/>
</dbReference>
<dbReference type="GO" id="GO:0140662">
    <property type="term" value="F:ATP-dependent protein folding chaperone"/>
    <property type="evidence" value="ECO:0007669"/>
    <property type="project" value="InterPro"/>
</dbReference>
<dbReference type="Proteomes" id="UP000184514">
    <property type="component" value="Unassembled WGS sequence"/>
</dbReference>
<dbReference type="PANTHER" id="PTHR19375">
    <property type="entry name" value="HEAT SHOCK PROTEIN 70KDA"/>
    <property type="match status" value="1"/>
</dbReference>
<dbReference type="Pfam" id="PF00012">
    <property type="entry name" value="HSP70"/>
    <property type="match status" value="1"/>
</dbReference>
<name>A0A1L9P135_9RHOB</name>
<dbReference type="PRINTS" id="PR00301">
    <property type="entry name" value="HEATSHOCK70"/>
</dbReference>
<proteinExistence type="inferred from homology"/>
<dbReference type="SUPFAM" id="SSF53067">
    <property type="entry name" value="Actin-like ATPase domain"/>
    <property type="match status" value="2"/>
</dbReference>
<comment type="similarity">
    <text evidence="1">Belongs to the heat shock protein 70 family.</text>
</comment>
<protein>
    <submittedName>
        <fullName evidence="4">Chaperone protein DnaK</fullName>
    </submittedName>
</protein>
<keyword evidence="5" id="KW-1185">Reference proteome</keyword>
<evidence type="ECO:0000313" key="4">
    <source>
        <dbReference type="EMBL" id="OJI95201.1"/>
    </source>
</evidence>
<dbReference type="PROSITE" id="PS00329">
    <property type="entry name" value="HSP70_2"/>
    <property type="match status" value="1"/>
</dbReference>